<dbReference type="Proteomes" id="UP000218231">
    <property type="component" value="Unassembled WGS sequence"/>
</dbReference>
<evidence type="ECO:0000313" key="2">
    <source>
        <dbReference type="EMBL" id="PAV70983.1"/>
    </source>
</evidence>
<comment type="caution">
    <text evidence="2">The sequence shown here is derived from an EMBL/GenBank/DDBJ whole genome shotgun (WGS) entry which is preliminary data.</text>
</comment>
<evidence type="ECO:0000313" key="3">
    <source>
        <dbReference type="Proteomes" id="UP000218231"/>
    </source>
</evidence>
<keyword evidence="3" id="KW-1185">Reference proteome</keyword>
<feature type="region of interest" description="Disordered" evidence="1">
    <location>
        <begin position="94"/>
        <end position="141"/>
    </location>
</feature>
<proteinExistence type="predicted"/>
<protein>
    <submittedName>
        <fullName evidence="2">Uncharacterized protein</fullName>
    </submittedName>
</protein>
<dbReference type="EMBL" id="LIAE01009146">
    <property type="protein sequence ID" value="PAV70983.1"/>
    <property type="molecule type" value="Genomic_DNA"/>
</dbReference>
<reference evidence="2 3" key="1">
    <citation type="journal article" date="2017" name="Curr. Biol.">
        <title>Genome architecture and evolution of a unichromosomal asexual nematode.</title>
        <authorList>
            <person name="Fradin H."/>
            <person name="Zegar C."/>
            <person name="Gutwein M."/>
            <person name="Lucas J."/>
            <person name="Kovtun M."/>
            <person name="Corcoran D."/>
            <person name="Baugh L.R."/>
            <person name="Kiontke K."/>
            <person name="Gunsalus K."/>
            <person name="Fitch D.H."/>
            <person name="Piano F."/>
        </authorList>
    </citation>
    <scope>NUCLEOTIDE SEQUENCE [LARGE SCALE GENOMIC DNA]</scope>
    <source>
        <strain evidence="2">PF1309</strain>
    </source>
</reference>
<sequence>MRLGGALQRLLHRPAGRVGDMDDAAMRMAAFAGEVERVSFGGEGDAELCQALDRGRGVLDDEFDDIAVVEAGAGDHRILDMVVERVTGFEHRGDPALRPGGRSFVERALGEDGDLEPVREIERRGEPGGARADDQHVGGGG</sequence>
<name>A0A2A2KAT1_9BILA</name>
<dbReference type="AlphaFoldDB" id="A0A2A2KAT1"/>
<organism evidence="2 3">
    <name type="scientific">Diploscapter pachys</name>
    <dbReference type="NCBI Taxonomy" id="2018661"/>
    <lineage>
        <taxon>Eukaryota</taxon>
        <taxon>Metazoa</taxon>
        <taxon>Ecdysozoa</taxon>
        <taxon>Nematoda</taxon>
        <taxon>Chromadorea</taxon>
        <taxon>Rhabditida</taxon>
        <taxon>Rhabditina</taxon>
        <taxon>Rhabditomorpha</taxon>
        <taxon>Rhabditoidea</taxon>
        <taxon>Rhabditidae</taxon>
        <taxon>Diploscapter</taxon>
    </lineage>
</organism>
<accession>A0A2A2KAT1</accession>
<gene>
    <name evidence="2" type="ORF">WR25_05947</name>
</gene>
<feature type="compositionally biased region" description="Basic and acidic residues" evidence="1">
    <location>
        <begin position="104"/>
        <end position="141"/>
    </location>
</feature>
<dbReference type="AntiFam" id="ANF00152">
    <property type="entry name" value="Shadow ORF (opposite nadB1)"/>
</dbReference>
<evidence type="ECO:0000256" key="1">
    <source>
        <dbReference type="SAM" id="MobiDB-lite"/>
    </source>
</evidence>